<protein>
    <submittedName>
        <fullName evidence="2">Uncharacterized protein</fullName>
    </submittedName>
</protein>
<evidence type="ECO:0000313" key="2">
    <source>
        <dbReference type="EMBL" id="TDP94958.1"/>
    </source>
</evidence>
<dbReference type="AlphaFoldDB" id="A0A4V3CYP3"/>
<name>A0A4V3CYP3_LABRH</name>
<feature type="transmembrane region" description="Helical" evidence="1">
    <location>
        <begin position="57"/>
        <end position="74"/>
    </location>
</feature>
<reference evidence="2 3" key="1">
    <citation type="submission" date="2019-03" db="EMBL/GenBank/DDBJ databases">
        <title>Genomic Encyclopedia of Type Strains, Phase IV (KMG-IV): sequencing the most valuable type-strain genomes for metagenomic binning, comparative biology and taxonomic classification.</title>
        <authorList>
            <person name="Goeker M."/>
        </authorList>
    </citation>
    <scope>NUCLEOTIDE SEQUENCE [LARGE SCALE GENOMIC DNA]</scope>
    <source>
        <strain evidence="2 3">DSM 45361</strain>
    </source>
</reference>
<feature type="transmembrane region" description="Helical" evidence="1">
    <location>
        <begin position="86"/>
        <end position="104"/>
    </location>
</feature>
<feature type="transmembrane region" description="Helical" evidence="1">
    <location>
        <begin position="32"/>
        <end position="51"/>
    </location>
</feature>
<organism evidence="2 3">
    <name type="scientific">Labedaea rhizosphaerae</name>
    <dbReference type="NCBI Taxonomy" id="598644"/>
    <lineage>
        <taxon>Bacteria</taxon>
        <taxon>Bacillati</taxon>
        <taxon>Actinomycetota</taxon>
        <taxon>Actinomycetes</taxon>
        <taxon>Pseudonocardiales</taxon>
        <taxon>Pseudonocardiaceae</taxon>
        <taxon>Labedaea</taxon>
    </lineage>
</organism>
<evidence type="ECO:0000256" key="1">
    <source>
        <dbReference type="SAM" id="Phobius"/>
    </source>
</evidence>
<comment type="caution">
    <text evidence="2">The sequence shown here is derived from an EMBL/GenBank/DDBJ whole genome shotgun (WGS) entry which is preliminary data.</text>
</comment>
<dbReference type="RefSeq" id="WP_133852362.1">
    <property type="nucleotide sequence ID" value="NZ_SNXZ01000005.1"/>
</dbReference>
<evidence type="ECO:0000313" key="3">
    <source>
        <dbReference type="Proteomes" id="UP000295444"/>
    </source>
</evidence>
<proteinExistence type="predicted"/>
<keyword evidence="1" id="KW-0472">Membrane</keyword>
<dbReference type="EMBL" id="SNXZ01000005">
    <property type="protein sequence ID" value="TDP94958.1"/>
    <property type="molecule type" value="Genomic_DNA"/>
</dbReference>
<keyword evidence="1" id="KW-1133">Transmembrane helix</keyword>
<keyword evidence="3" id="KW-1185">Reference proteome</keyword>
<dbReference type="Proteomes" id="UP000295444">
    <property type="component" value="Unassembled WGS sequence"/>
</dbReference>
<gene>
    <name evidence="2" type="ORF">EV186_105190</name>
</gene>
<keyword evidence="1" id="KW-0812">Transmembrane</keyword>
<accession>A0A4V3CYP3</accession>
<sequence length="126" mass="13811">MLTGHFTRPDVPDVWSTLAGANVRYWSHWPRLVWSNPLLVAGFLAGGWALWCWFRTAAYVVLAVGLVGAILAAAHPDVNAGDRVYALLWLPVVLGLPVAVWRAASMHPVVGVVRVVRVSRPVPARR</sequence>